<sequence length="220" mass="23876">MSVPEKPATPEPPYITADSGVGVNDGKVYSWGMGQEGQLGQGQNMVFLSAPCLLQSRVFLAGVMQINASDSYSAALTADGELFMWGRNCRVMDTGRPDSQRVWSPARVALGDREVCAVSCGTWHAMALVRPRAGCPSVRGVLRLYSAVSLSVRRSSRSNERRPLSPRHANRPWAARSFELIGCVLLSFAGGADCAENRINLRPSSSLPHVTRLPLWAVFT</sequence>
<protein>
    <submittedName>
        <fullName evidence="3">Uncharacterized protein</fullName>
    </submittedName>
</protein>
<dbReference type="PANTHER" id="PTHR22872">
    <property type="entry name" value="BTK-BINDING PROTEIN-RELATED"/>
    <property type="match status" value="1"/>
</dbReference>
<dbReference type="InterPro" id="IPR051625">
    <property type="entry name" value="Signaling_Regulatory_Domain"/>
</dbReference>
<name>A0A9Q1JDK0_SYNKA</name>
<reference evidence="3" key="1">
    <citation type="journal article" date="2023" name="Science">
        <title>Genome structures resolve the early diversification of teleost fishes.</title>
        <authorList>
            <person name="Parey E."/>
            <person name="Louis A."/>
            <person name="Montfort J."/>
            <person name="Bouchez O."/>
            <person name="Roques C."/>
            <person name="Iampietro C."/>
            <person name="Lluch J."/>
            <person name="Castinel A."/>
            <person name="Donnadieu C."/>
            <person name="Desvignes T."/>
            <person name="Floi Bucao C."/>
            <person name="Jouanno E."/>
            <person name="Wen M."/>
            <person name="Mejri S."/>
            <person name="Dirks R."/>
            <person name="Jansen H."/>
            <person name="Henkel C."/>
            <person name="Chen W.J."/>
            <person name="Zahm M."/>
            <person name="Cabau C."/>
            <person name="Klopp C."/>
            <person name="Thompson A.W."/>
            <person name="Robinson-Rechavi M."/>
            <person name="Braasch I."/>
            <person name="Lecointre G."/>
            <person name="Bobe J."/>
            <person name="Postlethwait J.H."/>
            <person name="Berthelot C."/>
            <person name="Roest Crollius H."/>
            <person name="Guiguen Y."/>
        </authorList>
    </citation>
    <scope>NUCLEOTIDE SEQUENCE</scope>
    <source>
        <strain evidence="3">WJC10195</strain>
    </source>
</reference>
<evidence type="ECO:0000313" key="4">
    <source>
        <dbReference type="Proteomes" id="UP001152622"/>
    </source>
</evidence>
<evidence type="ECO:0000256" key="2">
    <source>
        <dbReference type="PROSITE-ProRule" id="PRU00235"/>
    </source>
</evidence>
<dbReference type="EMBL" id="JAINUF010000001">
    <property type="protein sequence ID" value="KAJ8380562.1"/>
    <property type="molecule type" value="Genomic_DNA"/>
</dbReference>
<dbReference type="PROSITE" id="PS50012">
    <property type="entry name" value="RCC1_3"/>
    <property type="match status" value="2"/>
</dbReference>
<feature type="repeat" description="RCC1" evidence="2">
    <location>
        <begin position="80"/>
        <end position="131"/>
    </location>
</feature>
<gene>
    <name evidence="3" type="ORF">SKAU_G00013400</name>
</gene>
<organism evidence="3 4">
    <name type="scientific">Synaphobranchus kaupii</name>
    <name type="common">Kaup's arrowtooth eel</name>
    <dbReference type="NCBI Taxonomy" id="118154"/>
    <lineage>
        <taxon>Eukaryota</taxon>
        <taxon>Metazoa</taxon>
        <taxon>Chordata</taxon>
        <taxon>Craniata</taxon>
        <taxon>Vertebrata</taxon>
        <taxon>Euteleostomi</taxon>
        <taxon>Actinopterygii</taxon>
        <taxon>Neopterygii</taxon>
        <taxon>Teleostei</taxon>
        <taxon>Anguilliformes</taxon>
        <taxon>Synaphobranchidae</taxon>
        <taxon>Synaphobranchus</taxon>
    </lineage>
</organism>
<feature type="repeat" description="RCC1" evidence="2">
    <location>
        <begin position="26"/>
        <end position="79"/>
    </location>
</feature>
<dbReference type="Gene3D" id="2.130.10.30">
    <property type="entry name" value="Regulator of chromosome condensation 1/beta-lactamase-inhibitor protein II"/>
    <property type="match status" value="1"/>
</dbReference>
<dbReference type="AlphaFoldDB" id="A0A9Q1JDK0"/>
<keyword evidence="1" id="KW-0677">Repeat</keyword>
<dbReference type="Pfam" id="PF00415">
    <property type="entry name" value="RCC1"/>
    <property type="match status" value="2"/>
</dbReference>
<dbReference type="InterPro" id="IPR009091">
    <property type="entry name" value="RCC1/BLIP-II"/>
</dbReference>
<evidence type="ECO:0000313" key="3">
    <source>
        <dbReference type="EMBL" id="KAJ8380562.1"/>
    </source>
</evidence>
<evidence type="ECO:0000256" key="1">
    <source>
        <dbReference type="ARBA" id="ARBA00022737"/>
    </source>
</evidence>
<dbReference type="SUPFAM" id="SSF50985">
    <property type="entry name" value="RCC1/BLIP-II"/>
    <property type="match status" value="1"/>
</dbReference>
<keyword evidence="4" id="KW-1185">Reference proteome</keyword>
<dbReference type="OrthoDB" id="5981550at2759"/>
<dbReference type="InterPro" id="IPR000408">
    <property type="entry name" value="Reg_chr_condens"/>
</dbReference>
<proteinExistence type="predicted"/>
<accession>A0A9Q1JDK0</accession>
<dbReference type="Proteomes" id="UP001152622">
    <property type="component" value="Chromosome 1"/>
</dbReference>
<comment type="caution">
    <text evidence="3">The sequence shown here is derived from an EMBL/GenBank/DDBJ whole genome shotgun (WGS) entry which is preliminary data.</text>
</comment>